<evidence type="ECO:0000256" key="5">
    <source>
        <dbReference type="ARBA" id="ARBA00023237"/>
    </source>
</evidence>
<feature type="domain" description="RagB/SusD" evidence="6">
    <location>
        <begin position="356"/>
        <end position="502"/>
    </location>
</feature>
<dbReference type="Pfam" id="PF14322">
    <property type="entry name" value="SusD-like_3"/>
    <property type="match status" value="1"/>
</dbReference>
<dbReference type="InterPro" id="IPR033985">
    <property type="entry name" value="SusD-like_N"/>
</dbReference>
<dbReference type="PROSITE" id="PS51257">
    <property type="entry name" value="PROKAR_LIPOPROTEIN"/>
    <property type="match status" value="1"/>
</dbReference>
<keyword evidence="5" id="KW-0998">Cell outer membrane</keyword>
<evidence type="ECO:0000256" key="4">
    <source>
        <dbReference type="ARBA" id="ARBA00023136"/>
    </source>
</evidence>
<dbReference type="STRING" id="400092.PKOR_22995"/>
<dbReference type="CDD" id="cd08977">
    <property type="entry name" value="SusD"/>
    <property type="match status" value="1"/>
</dbReference>
<organism evidence="8 9">
    <name type="scientific">Pontibacter korlensis</name>
    <dbReference type="NCBI Taxonomy" id="400092"/>
    <lineage>
        <taxon>Bacteria</taxon>
        <taxon>Pseudomonadati</taxon>
        <taxon>Bacteroidota</taxon>
        <taxon>Cytophagia</taxon>
        <taxon>Cytophagales</taxon>
        <taxon>Hymenobacteraceae</taxon>
        <taxon>Pontibacter</taxon>
    </lineage>
</organism>
<evidence type="ECO:0000256" key="1">
    <source>
        <dbReference type="ARBA" id="ARBA00004442"/>
    </source>
</evidence>
<keyword evidence="9" id="KW-1185">Reference proteome</keyword>
<protein>
    <submittedName>
        <fullName evidence="8">RagB/SusD family protein</fullName>
    </submittedName>
</protein>
<dbReference type="PATRIC" id="fig|400092.3.peg.5070"/>
<keyword evidence="3" id="KW-0732">Signal</keyword>
<evidence type="ECO:0000313" key="8">
    <source>
        <dbReference type="EMBL" id="AKD05385.1"/>
    </source>
</evidence>
<comment type="subcellular location">
    <subcellularLocation>
        <location evidence="1">Cell outer membrane</location>
    </subcellularLocation>
</comment>
<dbReference type="Proteomes" id="UP000033109">
    <property type="component" value="Chromosome"/>
</dbReference>
<reference evidence="8 9" key="1">
    <citation type="journal article" date="2015" name="Sci. Rep.">
        <title>Unraveling adaptation of Pontibacter korlensis to radiation and infertility in desert through complete genome and comparative transcriptomic analysis.</title>
        <authorList>
            <person name="Dai J."/>
            <person name="Dai W."/>
            <person name="Qiu C."/>
            <person name="Yang Z."/>
            <person name="Zhang Y."/>
            <person name="Zhou M."/>
            <person name="Zhang L."/>
            <person name="Fang C."/>
            <person name="Gao Q."/>
            <person name="Yang Q."/>
            <person name="Li X."/>
            <person name="Wang Z."/>
            <person name="Wang Z."/>
            <person name="Jia Z."/>
            <person name="Chen X."/>
        </authorList>
    </citation>
    <scope>NUCLEOTIDE SEQUENCE [LARGE SCALE GENOMIC DNA]</scope>
    <source>
        <strain evidence="8 9">X14-1T</strain>
    </source>
</reference>
<dbReference type="Pfam" id="PF07980">
    <property type="entry name" value="SusD_RagB"/>
    <property type="match status" value="1"/>
</dbReference>
<evidence type="ECO:0000256" key="2">
    <source>
        <dbReference type="ARBA" id="ARBA00006275"/>
    </source>
</evidence>
<dbReference type="InterPro" id="IPR012944">
    <property type="entry name" value="SusD_RagB_dom"/>
</dbReference>
<proteinExistence type="inferred from homology"/>
<name>A0A0E3ZJ30_9BACT</name>
<dbReference type="GO" id="GO:0009279">
    <property type="term" value="C:cell outer membrane"/>
    <property type="evidence" value="ECO:0007669"/>
    <property type="project" value="UniProtKB-SubCell"/>
</dbReference>
<dbReference type="OrthoDB" id="9792139at2"/>
<accession>A0A0E3ZJ30</accession>
<dbReference type="HOGENOM" id="CLU_015553_1_4_10"/>
<dbReference type="RefSeq" id="WP_046313776.1">
    <property type="nucleotide sequence ID" value="NZ_CBCSCY010000023.1"/>
</dbReference>
<feature type="domain" description="SusD-like N-terminal" evidence="7">
    <location>
        <begin position="41"/>
        <end position="222"/>
    </location>
</feature>
<evidence type="ECO:0000256" key="3">
    <source>
        <dbReference type="ARBA" id="ARBA00022729"/>
    </source>
</evidence>
<dbReference type="AlphaFoldDB" id="A0A0E3ZJ30"/>
<dbReference type="Gene3D" id="1.25.40.390">
    <property type="match status" value="1"/>
</dbReference>
<dbReference type="SUPFAM" id="SSF48452">
    <property type="entry name" value="TPR-like"/>
    <property type="match status" value="1"/>
</dbReference>
<comment type="similarity">
    <text evidence="2">Belongs to the SusD family.</text>
</comment>
<evidence type="ECO:0000259" key="6">
    <source>
        <dbReference type="Pfam" id="PF07980"/>
    </source>
</evidence>
<sequence>MKKKIYTLTSAIILAAGMSACEEKLDLAPVSEVGSNGFYKNTADFEKAVTGVYSQLRGYPMVHFDLSEVRSDNIYAPGTSGIRDYNLVNNFNRTLATNAQMSRAWNSNYNGIMRANTVIEKLSADAVPDEALRTRFEAEAKFLRAMYYFDLVRWFGRVPLFDRSLSPLEALEVPRSPVEDVYNLILADLQFAVENLPESYGADNVGRATSHAARGILARVYLTRSGPELHPDGPTLGTDEYTQALQLLNEIINSGRFAMLSDYDRIFAYDNENNSEIVFDIQYRSGGQGLGGEYVQGHYSEPYARAVGIPFAGGTPPDGPKTPSDGLLASFGEGDLRVAASIQQGYTDQNGNPSSESFINKYLDLNHLGVDRFDFELNFPVIRYTDVLMMKAEALLKTGGGQAEVDEIVNAVRTRAGLEPVANVTYEELMEERRKEFVGEGLRWHDLVRSGLVLDVMNAWIAEEDADEQKMAQNVVNFDIIYAIPQNQLDVKTGLYDQNPGY</sequence>
<dbReference type="KEGG" id="pko:PKOR_22995"/>
<dbReference type="InterPro" id="IPR011990">
    <property type="entry name" value="TPR-like_helical_dom_sf"/>
</dbReference>
<keyword evidence="4" id="KW-0472">Membrane</keyword>
<gene>
    <name evidence="8" type="ORF">PKOR_22995</name>
</gene>
<dbReference type="EMBL" id="CP009621">
    <property type="protein sequence ID" value="AKD05385.1"/>
    <property type="molecule type" value="Genomic_DNA"/>
</dbReference>
<evidence type="ECO:0000313" key="9">
    <source>
        <dbReference type="Proteomes" id="UP000033109"/>
    </source>
</evidence>
<evidence type="ECO:0000259" key="7">
    <source>
        <dbReference type="Pfam" id="PF14322"/>
    </source>
</evidence>